<evidence type="ECO:0000259" key="1">
    <source>
        <dbReference type="Pfam" id="PF02601"/>
    </source>
</evidence>
<name>A0A6J6JCS0_9ZZZZ</name>
<dbReference type="PANTHER" id="PTHR30008">
    <property type="entry name" value="EXODEOXYRIBONUCLEASE 7 LARGE SUBUNIT"/>
    <property type="match status" value="1"/>
</dbReference>
<dbReference type="PANTHER" id="PTHR30008:SF0">
    <property type="entry name" value="EXODEOXYRIBONUCLEASE 7 LARGE SUBUNIT"/>
    <property type="match status" value="1"/>
</dbReference>
<dbReference type="InterPro" id="IPR003753">
    <property type="entry name" value="Exonuc_VII_L"/>
</dbReference>
<organism evidence="2">
    <name type="scientific">freshwater metagenome</name>
    <dbReference type="NCBI Taxonomy" id="449393"/>
    <lineage>
        <taxon>unclassified sequences</taxon>
        <taxon>metagenomes</taxon>
        <taxon>ecological metagenomes</taxon>
    </lineage>
</organism>
<proteinExistence type="predicted"/>
<dbReference type="InterPro" id="IPR020579">
    <property type="entry name" value="Exonuc_VII_lsu_C"/>
</dbReference>
<protein>
    <submittedName>
        <fullName evidence="2">Unannotated protein</fullName>
    </submittedName>
</protein>
<feature type="domain" description="Exonuclease VII large subunit C-terminal" evidence="1">
    <location>
        <begin position="3"/>
        <end position="111"/>
    </location>
</feature>
<gene>
    <name evidence="2" type="ORF">UFOPK1961_01004</name>
</gene>
<evidence type="ECO:0000313" key="2">
    <source>
        <dbReference type="EMBL" id="CAB4634911.1"/>
    </source>
</evidence>
<dbReference type="EMBL" id="CAEZVJ010000132">
    <property type="protein sequence ID" value="CAB4634911.1"/>
    <property type="molecule type" value="Genomic_DNA"/>
</dbReference>
<sequence length="114" mass="12333">MTTAITNQIDRIRQLASRPVMASPLAYLERHENDLANLAYRGSTFVDSLVHQTTDRLHGIIGKLRTLSPQKTLDRGYAIVRNAAGVVVTSTTSVSTGDPLTLRVADGDIATTVN</sequence>
<dbReference type="GO" id="GO:0006308">
    <property type="term" value="P:DNA catabolic process"/>
    <property type="evidence" value="ECO:0007669"/>
    <property type="project" value="InterPro"/>
</dbReference>
<dbReference type="GO" id="GO:0008855">
    <property type="term" value="F:exodeoxyribonuclease VII activity"/>
    <property type="evidence" value="ECO:0007669"/>
    <property type="project" value="InterPro"/>
</dbReference>
<reference evidence="2" key="1">
    <citation type="submission" date="2020-05" db="EMBL/GenBank/DDBJ databases">
        <authorList>
            <person name="Chiriac C."/>
            <person name="Salcher M."/>
            <person name="Ghai R."/>
            <person name="Kavagutti S V."/>
        </authorList>
    </citation>
    <scope>NUCLEOTIDE SEQUENCE</scope>
</reference>
<dbReference type="GO" id="GO:0009318">
    <property type="term" value="C:exodeoxyribonuclease VII complex"/>
    <property type="evidence" value="ECO:0007669"/>
    <property type="project" value="InterPro"/>
</dbReference>
<accession>A0A6J6JCS0</accession>
<dbReference type="Pfam" id="PF02601">
    <property type="entry name" value="Exonuc_VII_L"/>
    <property type="match status" value="1"/>
</dbReference>
<dbReference type="AlphaFoldDB" id="A0A6J6JCS0"/>